<name>A0ACB0ZNB9_MELEN</name>
<sequence length="61" mass="7115">MIVAMELGGMNFENYFDIKMSEIVNREAKNGILLDNEREFLLLNILKCAAKALQKFHQRKN</sequence>
<reference evidence="1" key="1">
    <citation type="submission" date="2023-11" db="EMBL/GenBank/DDBJ databases">
        <authorList>
            <person name="Poullet M."/>
        </authorList>
    </citation>
    <scope>NUCLEOTIDE SEQUENCE</scope>
    <source>
        <strain evidence="1">E1834</strain>
    </source>
</reference>
<comment type="caution">
    <text evidence="1">The sequence shown here is derived from an EMBL/GenBank/DDBJ whole genome shotgun (WGS) entry which is preliminary data.</text>
</comment>
<organism evidence="1 2">
    <name type="scientific">Meloidogyne enterolobii</name>
    <name type="common">Root-knot nematode worm</name>
    <name type="synonym">Meloidogyne mayaguensis</name>
    <dbReference type="NCBI Taxonomy" id="390850"/>
    <lineage>
        <taxon>Eukaryota</taxon>
        <taxon>Metazoa</taxon>
        <taxon>Ecdysozoa</taxon>
        <taxon>Nematoda</taxon>
        <taxon>Chromadorea</taxon>
        <taxon>Rhabditida</taxon>
        <taxon>Tylenchina</taxon>
        <taxon>Tylenchomorpha</taxon>
        <taxon>Tylenchoidea</taxon>
        <taxon>Meloidogynidae</taxon>
        <taxon>Meloidogyninae</taxon>
        <taxon>Meloidogyne</taxon>
    </lineage>
</organism>
<evidence type="ECO:0000313" key="2">
    <source>
        <dbReference type="Proteomes" id="UP001497535"/>
    </source>
</evidence>
<gene>
    <name evidence="1" type="ORF">MENTE1834_LOCUS27612</name>
</gene>
<evidence type="ECO:0000313" key="1">
    <source>
        <dbReference type="EMBL" id="CAK5080439.1"/>
    </source>
</evidence>
<accession>A0ACB0ZNB9</accession>
<proteinExistence type="predicted"/>
<protein>
    <submittedName>
        <fullName evidence="1">Uncharacterized protein</fullName>
    </submittedName>
</protein>
<keyword evidence="2" id="KW-1185">Reference proteome</keyword>
<dbReference type="EMBL" id="CAVMJV010000041">
    <property type="protein sequence ID" value="CAK5080439.1"/>
    <property type="molecule type" value="Genomic_DNA"/>
</dbReference>
<dbReference type="Proteomes" id="UP001497535">
    <property type="component" value="Unassembled WGS sequence"/>
</dbReference>